<dbReference type="Gene3D" id="3.30.450.20">
    <property type="entry name" value="PAS domain"/>
    <property type="match status" value="2"/>
</dbReference>
<accession>A0A1I5QD06</accession>
<evidence type="ECO:0000313" key="7">
    <source>
        <dbReference type="Proteomes" id="UP000199227"/>
    </source>
</evidence>
<dbReference type="Pfam" id="PF08447">
    <property type="entry name" value="PAS_3"/>
    <property type="match status" value="1"/>
</dbReference>
<dbReference type="AlphaFoldDB" id="A0A1I5QD06"/>
<dbReference type="PANTHER" id="PTHR33121">
    <property type="entry name" value="CYCLIC DI-GMP PHOSPHODIESTERASE PDEF"/>
    <property type="match status" value="1"/>
</dbReference>
<dbReference type="SMART" id="SM00086">
    <property type="entry name" value="PAC"/>
    <property type="match status" value="2"/>
</dbReference>
<gene>
    <name evidence="6" type="ORF">SAMN05216234_11943</name>
</gene>
<dbReference type="InterPro" id="IPR000160">
    <property type="entry name" value="GGDEF_dom"/>
</dbReference>
<evidence type="ECO:0000259" key="2">
    <source>
        <dbReference type="PROSITE" id="PS50112"/>
    </source>
</evidence>
<dbReference type="SUPFAM" id="SSF141868">
    <property type="entry name" value="EAL domain-like"/>
    <property type="match status" value="1"/>
</dbReference>
<feature type="domain" description="PAS" evidence="2">
    <location>
        <begin position="246"/>
        <end position="298"/>
    </location>
</feature>
<keyword evidence="1" id="KW-1133">Transmembrane helix</keyword>
<dbReference type="EMBL" id="FOXB01000019">
    <property type="protein sequence ID" value="SFP44152.1"/>
    <property type="molecule type" value="Genomic_DNA"/>
</dbReference>
<name>A0A1I5QD06_9BACT</name>
<dbReference type="SUPFAM" id="SSF55785">
    <property type="entry name" value="PYP-like sensor domain (PAS domain)"/>
    <property type="match status" value="2"/>
</dbReference>
<dbReference type="NCBIfam" id="TIGR00254">
    <property type="entry name" value="GGDEF"/>
    <property type="match status" value="1"/>
</dbReference>
<dbReference type="OrthoDB" id="9762141at2"/>
<dbReference type="CDD" id="cd01949">
    <property type="entry name" value="GGDEF"/>
    <property type="match status" value="1"/>
</dbReference>
<dbReference type="SUPFAM" id="SSF55073">
    <property type="entry name" value="Nucleotide cyclase"/>
    <property type="match status" value="1"/>
</dbReference>
<dbReference type="SMART" id="SM00052">
    <property type="entry name" value="EAL"/>
    <property type="match status" value="1"/>
</dbReference>
<evidence type="ECO:0000259" key="4">
    <source>
        <dbReference type="PROSITE" id="PS50883"/>
    </source>
</evidence>
<evidence type="ECO:0000259" key="3">
    <source>
        <dbReference type="PROSITE" id="PS50113"/>
    </source>
</evidence>
<dbReference type="CDD" id="cd00130">
    <property type="entry name" value="PAS"/>
    <property type="match status" value="1"/>
</dbReference>
<keyword evidence="1" id="KW-0812">Transmembrane</keyword>
<dbReference type="InterPro" id="IPR035919">
    <property type="entry name" value="EAL_sf"/>
</dbReference>
<proteinExistence type="predicted"/>
<dbReference type="GO" id="GO:0071111">
    <property type="term" value="F:cyclic-guanylate-specific phosphodiesterase activity"/>
    <property type="evidence" value="ECO:0007669"/>
    <property type="project" value="InterPro"/>
</dbReference>
<keyword evidence="7" id="KW-1185">Reference proteome</keyword>
<feature type="domain" description="EAL" evidence="4">
    <location>
        <begin position="684"/>
        <end position="937"/>
    </location>
</feature>
<dbReference type="CDD" id="cd01948">
    <property type="entry name" value="EAL"/>
    <property type="match status" value="1"/>
</dbReference>
<reference evidence="6 7" key="1">
    <citation type="submission" date="2016-10" db="EMBL/GenBank/DDBJ databases">
        <authorList>
            <person name="de Groot N.N."/>
        </authorList>
    </citation>
    <scope>NUCLEOTIDE SEQUENCE [LARGE SCALE GENOMIC DNA]</scope>
    <source>
        <strain evidence="6 7">EP1-55-1</strain>
    </source>
</reference>
<dbReference type="PROSITE" id="PS50887">
    <property type="entry name" value="GGDEF"/>
    <property type="match status" value="1"/>
</dbReference>
<feature type="transmembrane region" description="Helical" evidence="1">
    <location>
        <begin position="7"/>
        <end position="25"/>
    </location>
</feature>
<dbReference type="InterPro" id="IPR029016">
    <property type="entry name" value="GAF-like_dom_sf"/>
</dbReference>
<dbReference type="InterPro" id="IPR001610">
    <property type="entry name" value="PAC"/>
</dbReference>
<evidence type="ECO:0000256" key="1">
    <source>
        <dbReference type="SAM" id="Phobius"/>
    </source>
</evidence>
<dbReference type="InterPro" id="IPR029787">
    <property type="entry name" value="Nucleotide_cyclase"/>
</dbReference>
<dbReference type="PROSITE" id="PS50112">
    <property type="entry name" value="PAS"/>
    <property type="match status" value="1"/>
</dbReference>
<dbReference type="InterPro" id="IPR001633">
    <property type="entry name" value="EAL_dom"/>
</dbReference>
<dbReference type="InterPro" id="IPR043128">
    <property type="entry name" value="Rev_trsase/Diguanyl_cyclase"/>
</dbReference>
<evidence type="ECO:0000313" key="6">
    <source>
        <dbReference type="EMBL" id="SFP44152.1"/>
    </source>
</evidence>
<feature type="domain" description="GGDEF" evidence="5">
    <location>
        <begin position="545"/>
        <end position="675"/>
    </location>
</feature>
<dbReference type="SMART" id="SM00267">
    <property type="entry name" value="GGDEF"/>
    <property type="match status" value="1"/>
</dbReference>
<dbReference type="InterPro" id="IPR013655">
    <property type="entry name" value="PAS_fold_3"/>
</dbReference>
<dbReference type="SUPFAM" id="SSF55781">
    <property type="entry name" value="GAF domain-like"/>
    <property type="match status" value="1"/>
</dbReference>
<sequence length="938" mass="107572">MSISKKFILIYSILLILGTLLFEIWEGNYTLLPDIVNIFVLTVLFFSVIYFIIIKPIGNKLRQLSQEVYNLPENNKLDLPNFSEPELQDLADAVSSAAYELRQQKNMLDWILDHIPAGVVIYQPNIVYANQYALEHLSLDIKSMHKVKPVDFLAKHIDEKTKKQLYLLMKNRIKGIEGRKSYNTELYVNGQTLHVFAVSDTIEYNGKPAGIITFIDMTELRWAEFELTLLQRYLPVVAYHVTITKEGEKFYYISNAIEELTGFTPEEVKSQQNWWYQHVHPDDKECINKRKEKFIKNEKFQSQYRILRKDGTYIWINEQIVILENNNGVKELAGFWRDSTREKIWQFAHNALAKANEGMLRAKSESLLFKYICKVLVDSGFCCYAWIGKADLEQDKIVPLYSYPYDETYASDITITLNQELLTSLGPTGEVASKKRDISLNTDTRTNENIKPWREEMIKRKFFSSAAINIDSDKNKILTLNIYADLPGWFDETLIPLLTTLGRNIGFALSDLNSRERLKYLSYHDSLCGILNINALKSRLLTLKQPAAIAVINIRDFSTVNLNFGYSVGNSILCRTATVIKSCVAKKDKLYHLGGDKFALLVINADKKCMEGIAKRIQKRLAEGVVYENHSIPIFLRIGIAATPEDCSDPTTLHELGMSALNFGNSSRSITKFEPWMQEVSRTRLMLESTIHKAINEESFELYYQPIVNSSSGKVTQCEALIRLNDQDGKPIRPDLMISVAEDLGLITQITRIIIKKVLLQQKIWRSKGVNVRVAVNISAADIEDPEFFPNLQEMLLKNGLNSDIIALEITERTTVEKTDVVRDFIDYARSIGIAIEIDDFGVAHSSLHEISQINFDILKIDKSFIDRILIDERNAEIVRFIIHMATQLQAQTVAEGVEKQEQIDWLKDNGCDFIQGYIYSKPLPTDEFEAWYNVHKK</sequence>
<dbReference type="Gene3D" id="3.20.20.450">
    <property type="entry name" value="EAL domain"/>
    <property type="match status" value="1"/>
</dbReference>
<dbReference type="PROSITE" id="PS50113">
    <property type="entry name" value="PAC"/>
    <property type="match status" value="1"/>
</dbReference>
<dbReference type="InterPro" id="IPR000014">
    <property type="entry name" value="PAS"/>
</dbReference>
<dbReference type="PANTHER" id="PTHR33121:SF70">
    <property type="entry name" value="SIGNALING PROTEIN YKOW"/>
    <property type="match status" value="1"/>
</dbReference>
<dbReference type="Pfam" id="PF00990">
    <property type="entry name" value="GGDEF"/>
    <property type="match status" value="1"/>
</dbReference>
<dbReference type="NCBIfam" id="TIGR00229">
    <property type="entry name" value="sensory_box"/>
    <property type="match status" value="1"/>
</dbReference>
<dbReference type="Proteomes" id="UP000199227">
    <property type="component" value="Unassembled WGS sequence"/>
</dbReference>
<evidence type="ECO:0000259" key="5">
    <source>
        <dbReference type="PROSITE" id="PS50887"/>
    </source>
</evidence>
<dbReference type="InterPro" id="IPR050706">
    <property type="entry name" value="Cyclic-di-GMP_PDE-like"/>
</dbReference>
<protein>
    <submittedName>
        <fullName evidence="6">PAS domain S-box-containing protein/diguanylate cyclase (GGDEF) domain-containing protein</fullName>
    </submittedName>
</protein>
<dbReference type="InterPro" id="IPR035965">
    <property type="entry name" value="PAS-like_dom_sf"/>
</dbReference>
<dbReference type="PROSITE" id="PS50883">
    <property type="entry name" value="EAL"/>
    <property type="match status" value="1"/>
</dbReference>
<feature type="domain" description="PAC" evidence="3">
    <location>
        <begin position="300"/>
        <end position="351"/>
    </location>
</feature>
<dbReference type="RefSeq" id="WP_092912568.1">
    <property type="nucleotide sequence ID" value="NZ_FOXB01000019.1"/>
</dbReference>
<dbReference type="Gene3D" id="3.30.70.270">
    <property type="match status" value="1"/>
</dbReference>
<dbReference type="Gene3D" id="3.30.450.40">
    <property type="match status" value="1"/>
</dbReference>
<dbReference type="Pfam" id="PF00563">
    <property type="entry name" value="EAL"/>
    <property type="match status" value="1"/>
</dbReference>
<keyword evidence="1" id="KW-0472">Membrane</keyword>
<dbReference type="STRING" id="223786.SAMN05216234_11943"/>
<organism evidence="6 7">
    <name type="scientific">Hydrogenimonas thermophila</name>
    <dbReference type="NCBI Taxonomy" id="223786"/>
    <lineage>
        <taxon>Bacteria</taxon>
        <taxon>Pseudomonadati</taxon>
        <taxon>Campylobacterota</taxon>
        <taxon>Epsilonproteobacteria</taxon>
        <taxon>Campylobacterales</taxon>
        <taxon>Hydrogenimonadaceae</taxon>
        <taxon>Hydrogenimonas</taxon>
    </lineage>
</organism>
<dbReference type="InterPro" id="IPR000700">
    <property type="entry name" value="PAS-assoc_C"/>
</dbReference>
<feature type="transmembrane region" description="Helical" evidence="1">
    <location>
        <begin position="31"/>
        <end position="53"/>
    </location>
</feature>